<dbReference type="AlphaFoldDB" id="A0A4Y2KXK9"/>
<accession>A0A4Y2KXK9</accession>
<gene>
    <name evidence="1" type="ORF">AVEN_201770_1</name>
</gene>
<keyword evidence="2" id="KW-1185">Reference proteome</keyword>
<organism evidence="1 2">
    <name type="scientific">Araneus ventricosus</name>
    <name type="common">Orbweaver spider</name>
    <name type="synonym">Epeira ventricosa</name>
    <dbReference type="NCBI Taxonomy" id="182803"/>
    <lineage>
        <taxon>Eukaryota</taxon>
        <taxon>Metazoa</taxon>
        <taxon>Ecdysozoa</taxon>
        <taxon>Arthropoda</taxon>
        <taxon>Chelicerata</taxon>
        <taxon>Arachnida</taxon>
        <taxon>Araneae</taxon>
        <taxon>Araneomorphae</taxon>
        <taxon>Entelegynae</taxon>
        <taxon>Araneoidea</taxon>
        <taxon>Araneidae</taxon>
        <taxon>Araneus</taxon>
    </lineage>
</organism>
<dbReference type="Proteomes" id="UP000499080">
    <property type="component" value="Unassembled WGS sequence"/>
</dbReference>
<name>A0A4Y2KXK9_ARAVE</name>
<evidence type="ECO:0000313" key="1">
    <source>
        <dbReference type="EMBL" id="GBN07035.1"/>
    </source>
</evidence>
<sequence>MPGVIAAESQTGWMDMDKRMIDRTATLCLGAIIATRRLDGHGIKRIDRRIHLSIRISKVIPIYSSGEALTRHSTAPRRGVQ</sequence>
<reference evidence="1 2" key="1">
    <citation type="journal article" date="2019" name="Sci. Rep.">
        <title>Orb-weaving spider Araneus ventricosus genome elucidates the spidroin gene catalogue.</title>
        <authorList>
            <person name="Kono N."/>
            <person name="Nakamura H."/>
            <person name="Ohtoshi R."/>
            <person name="Moran D.A.P."/>
            <person name="Shinohara A."/>
            <person name="Yoshida Y."/>
            <person name="Fujiwara M."/>
            <person name="Mori M."/>
            <person name="Tomita M."/>
            <person name="Arakawa K."/>
        </authorList>
    </citation>
    <scope>NUCLEOTIDE SEQUENCE [LARGE SCALE GENOMIC DNA]</scope>
</reference>
<protein>
    <submittedName>
        <fullName evidence="1">Uncharacterized protein</fullName>
    </submittedName>
</protein>
<evidence type="ECO:0000313" key="2">
    <source>
        <dbReference type="Proteomes" id="UP000499080"/>
    </source>
</evidence>
<proteinExistence type="predicted"/>
<dbReference type="EMBL" id="BGPR01005124">
    <property type="protein sequence ID" value="GBN07035.1"/>
    <property type="molecule type" value="Genomic_DNA"/>
</dbReference>
<comment type="caution">
    <text evidence="1">The sequence shown here is derived from an EMBL/GenBank/DDBJ whole genome shotgun (WGS) entry which is preliminary data.</text>
</comment>